<evidence type="ECO:0000259" key="1">
    <source>
        <dbReference type="Pfam" id="PF01738"/>
    </source>
</evidence>
<feature type="domain" description="Dienelactone hydrolase" evidence="1">
    <location>
        <begin position="17"/>
        <end position="231"/>
    </location>
</feature>
<protein>
    <submittedName>
        <fullName evidence="2">Carboxymethylenebutenolidase</fullName>
    </submittedName>
</protein>
<accession>A0A0B1ZK55</accession>
<dbReference type="Pfam" id="PF01738">
    <property type="entry name" value="DLH"/>
    <property type="match status" value="1"/>
</dbReference>
<organism evidence="2 3">
    <name type="scientific">Novosphingobium malaysiense</name>
    <dbReference type="NCBI Taxonomy" id="1348853"/>
    <lineage>
        <taxon>Bacteria</taxon>
        <taxon>Pseudomonadati</taxon>
        <taxon>Pseudomonadota</taxon>
        <taxon>Alphaproteobacteria</taxon>
        <taxon>Sphingomonadales</taxon>
        <taxon>Sphingomonadaceae</taxon>
        <taxon>Novosphingobium</taxon>
    </lineage>
</organism>
<proteinExistence type="predicted"/>
<evidence type="ECO:0000313" key="3">
    <source>
        <dbReference type="Proteomes" id="UP000031057"/>
    </source>
</evidence>
<dbReference type="SUPFAM" id="SSF53474">
    <property type="entry name" value="alpha/beta-Hydrolases"/>
    <property type="match status" value="1"/>
</dbReference>
<sequence>MATTNTEIPTLDGDGMIPAYVVKPEGTPRGAIIVQQEVFGVDPGIRKKADGWAAKGYLAVAPDAFWRQKPGVELDADKPEEFQQAIDLMMKHDFDLGIHDIEAVIHWIRREQGVPKVGLVGYCMGGKVAYMVAARTDIDATVGYYGVGIDQMLNEKHAIARPLMLHVPTADGFVPPEAQKAMHEGLDDHPRVTLHDYEGLDHGFAAEIGSRRDEAGAALADSRTEAFFAEHVG</sequence>
<dbReference type="Proteomes" id="UP000031057">
    <property type="component" value="Unassembled WGS sequence"/>
</dbReference>
<dbReference type="STRING" id="1348853.LK12_21455"/>
<dbReference type="PANTHER" id="PTHR46623">
    <property type="entry name" value="CARBOXYMETHYLENEBUTENOLIDASE-RELATED"/>
    <property type="match status" value="1"/>
</dbReference>
<evidence type="ECO:0000313" key="2">
    <source>
        <dbReference type="EMBL" id="KHK89638.1"/>
    </source>
</evidence>
<dbReference type="RefSeq" id="WP_039288778.1">
    <property type="nucleotide sequence ID" value="NZ_JTDI01000007.1"/>
</dbReference>
<comment type="caution">
    <text evidence="2">The sequence shown here is derived from an EMBL/GenBank/DDBJ whole genome shotgun (WGS) entry which is preliminary data.</text>
</comment>
<dbReference type="InterPro" id="IPR051049">
    <property type="entry name" value="Dienelactone_hydrolase-like"/>
</dbReference>
<dbReference type="PANTHER" id="PTHR46623:SF6">
    <property type="entry name" value="ALPHA_BETA-HYDROLASES SUPERFAMILY PROTEIN"/>
    <property type="match status" value="1"/>
</dbReference>
<name>A0A0B1ZK55_9SPHN</name>
<dbReference type="EMBL" id="JTDI01000007">
    <property type="protein sequence ID" value="KHK89638.1"/>
    <property type="molecule type" value="Genomic_DNA"/>
</dbReference>
<dbReference type="InterPro" id="IPR002925">
    <property type="entry name" value="Dienelactn_hydro"/>
</dbReference>
<dbReference type="InterPro" id="IPR029058">
    <property type="entry name" value="AB_hydrolase_fold"/>
</dbReference>
<dbReference type="GO" id="GO:0016787">
    <property type="term" value="F:hydrolase activity"/>
    <property type="evidence" value="ECO:0007669"/>
    <property type="project" value="InterPro"/>
</dbReference>
<dbReference type="OrthoDB" id="9771666at2"/>
<reference evidence="2 3" key="1">
    <citation type="submission" date="2014-10" db="EMBL/GenBank/DDBJ databases">
        <title>Genome sequence of Novosphingobium malaysiense MUSC 273(T).</title>
        <authorList>
            <person name="Lee L.-H."/>
        </authorList>
    </citation>
    <scope>NUCLEOTIDE SEQUENCE [LARGE SCALE GENOMIC DNA]</scope>
    <source>
        <strain evidence="2 3">MUSC 273</strain>
    </source>
</reference>
<keyword evidence="3" id="KW-1185">Reference proteome</keyword>
<dbReference type="AlphaFoldDB" id="A0A0B1ZK55"/>
<dbReference type="Gene3D" id="3.40.50.1820">
    <property type="entry name" value="alpha/beta hydrolase"/>
    <property type="match status" value="1"/>
</dbReference>
<gene>
    <name evidence="2" type="ORF">LK12_21455</name>
</gene>